<dbReference type="OMA" id="WANAYPP"/>
<evidence type="ECO:0000256" key="6">
    <source>
        <dbReference type="SAM" id="MobiDB-lite"/>
    </source>
</evidence>
<reference evidence="8" key="1">
    <citation type="journal article" date="2012" name="Proc. Natl. Acad. Sci. U.S.A.">
        <title>Antigenic diversity is generated by distinct evolutionary mechanisms in African trypanosome species.</title>
        <authorList>
            <person name="Jackson A.P."/>
            <person name="Berry A."/>
            <person name="Aslett M."/>
            <person name="Allison H.C."/>
            <person name="Burton P."/>
            <person name="Vavrova-Anderson J."/>
            <person name="Brown R."/>
            <person name="Browne H."/>
            <person name="Corton N."/>
            <person name="Hauser H."/>
            <person name="Gamble J."/>
            <person name="Gilderthorp R."/>
            <person name="Marcello L."/>
            <person name="McQuillan J."/>
            <person name="Otto T.D."/>
            <person name="Quail M.A."/>
            <person name="Sanders M.J."/>
            <person name="van Tonder A."/>
            <person name="Ginger M.L."/>
            <person name="Field M.C."/>
            <person name="Barry J.D."/>
            <person name="Hertz-Fowler C."/>
            <person name="Berriman M."/>
        </authorList>
    </citation>
    <scope>NUCLEOTIDE SEQUENCE</scope>
    <source>
        <strain evidence="8">Y486</strain>
    </source>
</reference>
<feature type="region of interest" description="Disordered" evidence="6">
    <location>
        <begin position="180"/>
        <end position="231"/>
    </location>
</feature>
<feature type="domain" description="C2HC/C3H-type" evidence="7">
    <location>
        <begin position="590"/>
        <end position="619"/>
    </location>
</feature>
<dbReference type="Gene3D" id="3.30.160.60">
    <property type="entry name" value="Classic Zinc Finger"/>
    <property type="match status" value="2"/>
</dbReference>
<feature type="compositionally biased region" description="Polar residues" evidence="6">
    <location>
        <begin position="339"/>
        <end position="358"/>
    </location>
</feature>
<proteinExistence type="predicted"/>
<keyword evidence="3 5" id="KW-0863">Zinc-finger</keyword>
<sequence length="627" mass="67892">MPHEPSTGTDFVQDYAAKRAAQLERAKKIREERIQSLQLKQDQEKSRCPQTQKSSSDYGSTRSGVPLSDHERGQSSTSPSQPGSISGAPGLHPPARSRRIANVVEEDFKRATRAGIITPDQARQLWAMLSDQLVQVDNTRTNSLSTSLETPLGTVCGESPADFHNSISMASLRASIAQFKEQQMKKSRQRDTADMAHPSRRGGENIVSSNGGDSDAYRGKGSGGRNNSNGSFSGVTEAYEVATRVFAPPSSGAVSGTVGAAMSRPARRELRSDRQEWLNRREECEDAEEEDEWVLRKSPARGRGGRSGKQQKPAWNYDVTVSYGKNTEAEELADDSLQARPQQQVKPQNKKTTQSQQLAGYPLPFDETPVGGGGFSTLELPCHTTQQQAFGSKTDGPVAKKKMTSSCVASKANCNIQRGAPPQCAEGKPSVSLDDVVVGGGGAYKLDSAALPPPTNEPLLPCGLCGRTFRSSILARHEKACSKVQKKRRVFDMKGQRLEGIEGIREVLATSFAGHGRGPKKQSSSVMATATTNNNPNLNKLPKWKIQHEQFQAAMRAIRQMNTDGGTSGGDVSAPAGKKCDVVQPVEYDDRVPCPHCGRKFAQLTAERHIPKCATTIAKPKGLRPAR</sequence>
<dbReference type="VEuPathDB" id="TriTrypDB:TvY486_0706750"/>
<feature type="compositionally biased region" description="Basic and acidic residues" evidence="6">
    <location>
        <begin position="266"/>
        <end position="276"/>
    </location>
</feature>
<dbReference type="PROSITE" id="PS52027">
    <property type="entry name" value="ZF_C2HC_C3H"/>
    <property type="match status" value="2"/>
</dbReference>
<dbReference type="AlphaFoldDB" id="G0TZF7"/>
<evidence type="ECO:0000256" key="4">
    <source>
        <dbReference type="ARBA" id="ARBA00022833"/>
    </source>
</evidence>
<dbReference type="InterPro" id="IPR049899">
    <property type="entry name" value="Znf_C2HC_C3H"/>
</dbReference>
<evidence type="ECO:0000256" key="2">
    <source>
        <dbReference type="ARBA" id="ARBA00022737"/>
    </source>
</evidence>
<feature type="region of interest" description="Disordered" evidence="6">
    <location>
        <begin position="249"/>
        <end position="276"/>
    </location>
</feature>
<protein>
    <recommendedName>
        <fullName evidence="7">C2HC/C3H-type domain-containing protein</fullName>
    </recommendedName>
</protein>
<evidence type="ECO:0000256" key="5">
    <source>
        <dbReference type="PROSITE-ProRule" id="PRU01371"/>
    </source>
</evidence>
<feature type="region of interest" description="Disordered" evidence="6">
    <location>
        <begin position="34"/>
        <end position="95"/>
    </location>
</feature>
<name>G0TZF7_TRYVY</name>
<feature type="compositionally biased region" description="Polar residues" evidence="6">
    <location>
        <begin position="48"/>
        <end position="63"/>
    </location>
</feature>
<feature type="region of interest" description="Disordered" evidence="6">
    <location>
        <begin position="331"/>
        <end position="362"/>
    </location>
</feature>
<dbReference type="GO" id="GO:0008270">
    <property type="term" value="F:zinc ion binding"/>
    <property type="evidence" value="ECO:0007669"/>
    <property type="project" value="UniProtKB-KW"/>
</dbReference>
<feature type="domain" description="C2HC/C3H-type" evidence="7">
    <location>
        <begin position="458"/>
        <end position="487"/>
    </location>
</feature>
<keyword evidence="4" id="KW-0862">Zinc</keyword>
<dbReference type="InterPro" id="IPR026319">
    <property type="entry name" value="ZC2HC1A/B-like"/>
</dbReference>
<keyword evidence="1" id="KW-0479">Metal-binding</keyword>
<feature type="compositionally biased region" description="Low complexity" evidence="6">
    <location>
        <begin position="74"/>
        <end position="87"/>
    </location>
</feature>
<keyword evidence="2" id="KW-0677">Repeat</keyword>
<evidence type="ECO:0000313" key="8">
    <source>
        <dbReference type="EMBL" id="CCC49360.1"/>
    </source>
</evidence>
<evidence type="ECO:0000256" key="1">
    <source>
        <dbReference type="ARBA" id="ARBA00022723"/>
    </source>
</evidence>
<evidence type="ECO:0000256" key="3">
    <source>
        <dbReference type="ARBA" id="ARBA00022771"/>
    </source>
</evidence>
<accession>G0TZF7</accession>
<dbReference type="Pfam" id="PF13913">
    <property type="entry name" value="zf-C2HC_2"/>
    <property type="match status" value="2"/>
</dbReference>
<dbReference type="PANTHER" id="PTHR13555">
    <property type="entry name" value="C2H2 ZINC FINGER CGI-62-RELATED"/>
    <property type="match status" value="1"/>
</dbReference>
<organism evidence="8">
    <name type="scientific">Trypanosoma vivax (strain Y486)</name>
    <dbReference type="NCBI Taxonomy" id="1055687"/>
    <lineage>
        <taxon>Eukaryota</taxon>
        <taxon>Discoba</taxon>
        <taxon>Euglenozoa</taxon>
        <taxon>Kinetoplastea</taxon>
        <taxon>Metakinetoplastina</taxon>
        <taxon>Trypanosomatida</taxon>
        <taxon>Trypanosomatidae</taxon>
        <taxon>Trypanosoma</taxon>
        <taxon>Duttonella</taxon>
    </lineage>
</organism>
<dbReference type="EMBL" id="HE573023">
    <property type="protein sequence ID" value="CCC49360.1"/>
    <property type="molecule type" value="Genomic_DNA"/>
</dbReference>
<evidence type="ECO:0000259" key="7">
    <source>
        <dbReference type="PROSITE" id="PS52027"/>
    </source>
</evidence>
<gene>
    <name evidence="8" type="ORF">TVY486_0706750</name>
</gene>
<dbReference type="PANTHER" id="PTHR13555:SF36">
    <property type="entry name" value="ZINC FINGER C2HC DOMAIN-CONTAINING PROTEIN 1B"/>
    <property type="match status" value="1"/>
</dbReference>